<feature type="transmembrane region" description="Helical" evidence="6">
    <location>
        <begin position="337"/>
        <end position="355"/>
    </location>
</feature>
<evidence type="ECO:0000256" key="6">
    <source>
        <dbReference type="SAM" id="Phobius"/>
    </source>
</evidence>
<feature type="transmembrane region" description="Helical" evidence="6">
    <location>
        <begin position="162"/>
        <end position="182"/>
    </location>
</feature>
<dbReference type="InterPro" id="IPR020846">
    <property type="entry name" value="MFS_dom"/>
</dbReference>
<dbReference type="GO" id="GO:0022857">
    <property type="term" value="F:transmembrane transporter activity"/>
    <property type="evidence" value="ECO:0007669"/>
    <property type="project" value="InterPro"/>
</dbReference>
<reference evidence="8 9" key="1">
    <citation type="submission" date="2016-08" db="EMBL/GenBank/DDBJ databases">
        <authorList>
            <person name="Seilhamer J.J."/>
        </authorList>
    </citation>
    <scope>NUCLEOTIDE SEQUENCE [LARGE SCALE GENOMIC DNA]</scope>
    <source>
        <strain evidence="8">ING2-E5A</strain>
    </source>
</reference>
<dbReference type="STRING" id="1642646.ING2E5A_0332"/>
<dbReference type="SUPFAM" id="SSF103473">
    <property type="entry name" value="MFS general substrate transporter"/>
    <property type="match status" value="1"/>
</dbReference>
<keyword evidence="4 6" id="KW-1133">Transmembrane helix</keyword>
<feature type="domain" description="Major facilitator superfamily (MFS) profile" evidence="7">
    <location>
        <begin position="9"/>
        <end position="385"/>
    </location>
</feature>
<evidence type="ECO:0000256" key="5">
    <source>
        <dbReference type="ARBA" id="ARBA00023136"/>
    </source>
</evidence>
<evidence type="ECO:0000313" key="8">
    <source>
        <dbReference type="EMBL" id="SCM55405.1"/>
    </source>
</evidence>
<proteinExistence type="predicted"/>
<dbReference type="GO" id="GO:0005886">
    <property type="term" value="C:plasma membrane"/>
    <property type="evidence" value="ECO:0007669"/>
    <property type="project" value="UniProtKB-SubCell"/>
</dbReference>
<dbReference type="Pfam" id="PF07690">
    <property type="entry name" value="MFS_1"/>
    <property type="match status" value="1"/>
</dbReference>
<feature type="transmembrane region" description="Helical" evidence="6">
    <location>
        <begin position="302"/>
        <end position="325"/>
    </location>
</feature>
<evidence type="ECO:0000256" key="4">
    <source>
        <dbReference type="ARBA" id="ARBA00022989"/>
    </source>
</evidence>
<feature type="transmembrane region" description="Helical" evidence="6">
    <location>
        <begin position="209"/>
        <end position="230"/>
    </location>
</feature>
<keyword evidence="2" id="KW-1003">Cell membrane</keyword>
<feature type="transmembrane region" description="Helical" evidence="6">
    <location>
        <begin position="278"/>
        <end position="296"/>
    </location>
</feature>
<feature type="transmembrane region" description="Helical" evidence="6">
    <location>
        <begin position="253"/>
        <end position="271"/>
    </location>
</feature>
<dbReference type="RefSeq" id="WP_071135897.1">
    <property type="nucleotide sequence ID" value="NZ_DUQN01000077.1"/>
</dbReference>
<evidence type="ECO:0000313" key="9">
    <source>
        <dbReference type="Proteomes" id="UP000178485"/>
    </source>
</evidence>
<evidence type="ECO:0000259" key="7">
    <source>
        <dbReference type="PROSITE" id="PS50850"/>
    </source>
</evidence>
<dbReference type="PROSITE" id="PS50850">
    <property type="entry name" value="MFS"/>
    <property type="match status" value="1"/>
</dbReference>
<dbReference type="PANTHER" id="PTHR43702:SF3">
    <property type="entry name" value="PROTEIN TSGA"/>
    <property type="match status" value="1"/>
</dbReference>
<dbReference type="PANTHER" id="PTHR43702">
    <property type="entry name" value="L-FUCOSE-PROTON SYMPORTER"/>
    <property type="match status" value="1"/>
</dbReference>
<evidence type="ECO:0000256" key="1">
    <source>
        <dbReference type="ARBA" id="ARBA00004429"/>
    </source>
</evidence>
<dbReference type="Proteomes" id="UP000178485">
    <property type="component" value="Chromosome i"/>
</dbReference>
<feature type="transmembrane region" description="Helical" evidence="6">
    <location>
        <begin position="74"/>
        <end position="92"/>
    </location>
</feature>
<organism evidence="8 9">
    <name type="scientific">Petrimonas mucosa</name>
    <dbReference type="NCBI Taxonomy" id="1642646"/>
    <lineage>
        <taxon>Bacteria</taxon>
        <taxon>Pseudomonadati</taxon>
        <taxon>Bacteroidota</taxon>
        <taxon>Bacteroidia</taxon>
        <taxon>Bacteroidales</taxon>
        <taxon>Dysgonomonadaceae</taxon>
        <taxon>Petrimonas</taxon>
    </lineage>
</organism>
<feature type="transmembrane region" description="Helical" evidence="6">
    <location>
        <begin position="12"/>
        <end position="34"/>
    </location>
</feature>
<feature type="transmembrane region" description="Helical" evidence="6">
    <location>
        <begin position="361"/>
        <end position="380"/>
    </location>
</feature>
<name>A0A1G4G3S0_9BACT</name>
<dbReference type="AlphaFoldDB" id="A0A1G4G3S0"/>
<dbReference type="InterPro" id="IPR050375">
    <property type="entry name" value="MFS_TsgA-like"/>
</dbReference>
<sequence length="392" mass="42804">MKTKHHSFSKVLPVIFGFLVMGIVDLIGTAINYVKVDFGLNDSTANLLSLSCFFWFLVLSIPTGFLMNRYGRKNTVLISYIFTLAGLVLPFITYNYGIIIVAFMFIGIGNTIIQVALNPLVTNVVAKEKQTGTLTLGQFVKALSSWSGPNIAAWLAGSTLGWKYVLPVFGVITLLAGIWLWATQIPESEKKIEVTSFRSTFALLKDKKILAFFIGILVLVGVDVGLNTTLPKYLMEKVPSITDVSHADQLKSYYYFIVRAVGAFLGGIILMRVSERKFYTVSAIITLAGMSILLFSSTQSSILAATVIIALGYSNLFAIIFSLALKHLPQRANEISSLLIVGVSGGIIATLLGVVSDTFGTQWAAMAILALIWLYMIWLIKPVNSSSNEAPL</sequence>
<keyword evidence="3 6" id="KW-0812">Transmembrane</keyword>
<feature type="transmembrane region" description="Helical" evidence="6">
    <location>
        <begin position="98"/>
        <end position="121"/>
    </location>
</feature>
<dbReference type="InterPro" id="IPR036259">
    <property type="entry name" value="MFS_trans_sf"/>
</dbReference>
<keyword evidence="5 6" id="KW-0472">Membrane</keyword>
<dbReference type="KEGG" id="pmuc:ING2E5A_0332"/>
<feature type="transmembrane region" description="Helical" evidence="6">
    <location>
        <begin position="46"/>
        <end position="67"/>
    </location>
</feature>
<comment type="subcellular location">
    <subcellularLocation>
        <location evidence="1">Cell inner membrane</location>
        <topology evidence="1">Multi-pass membrane protein</topology>
    </subcellularLocation>
</comment>
<keyword evidence="9" id="KW-1185">Reference proteome</keyword>
<gene>
    <name evidence="8" type="ORF">ING2E5A_0332</name>
</gene>
<accession>A0A1G4G3S0</accession>
<protein>
    <submittedName>
        <fullName evidence="8">Sugar (And other) transporter family protein</fullName>
    </submittedName>
</protein>
<evidence type="ECO:0000256" key="2">
    <source>
        <dbReference type="ARBA" id="ARBA00022475"/>
    </source>
</evidence>
<dbReference type="Gene3D" id="1.20.1250.20">
    <property type="entry name" value="MFS general substrate transporter like domains"/>
    <property type="match status" value="2"/>
</dbReference>
<dbReference type="EMBL" id="LT608328">
    <property type="protein sequence ID" value="SCM55405.1"/>
    <property type="molecule type" value="Genomic_DNA"/>
</dbReference>
<evidence type="ECO:0000256" key="3">
    <source>
        <dbReference type="ARBA" id="ARBA00022692"/>
    </source>
</evidence>
<dbReference type="InterPro" id="IPR011701">
    <property type="entry name" value="MFS"/>
</dbReference>